<name>A0A5E4N108_9HEMI</name>
<gene>
    <name evidence="4" type="ORF">CINCED_3A017224</name>
</gene>
<evidence type="ECO:0000259" key="3">
    <source>
        <dbReference type="Pfam" id="PF00688"/>
    </source>
</evidence>
<dbReference type="OrthoDB" id="6287506at2759"/>
<organism evidence="4 5">
    <name type="scientific">Cinara cedri</name>
    <dbReference type="NCBI Taxonomy" id="506608"/>
    <lineage>
        <taxon>Eukaryota</taxon>
        <taxon>Metazoa</taxon>
        <taxon>Ecdysozoa</taxon>
        <taxon>Arthropoda</taxon>
        <taxon>Hexapoda</taxon>
        <taxon>Insecta</taxon>
        <taxon>Pterygota</taxon>
        <taxon>Neoptera</taxon>
        <taxon>Paraneoptera</taxon>
        <taxon>Hemiptera</taxon>
        <taxon>Sternorrhyncha</taxon>
        <taxon>Aphidomorpha</taxon>
        <taxon>Aphidoidea</taxon>
        <taxon>Aphididae</taxon>
        <taxon>Lachninae</taxon>
        <taxon>Cinara</taxon>
    </lineage>
</organism>
<evidence type="ECO:0000256" key="1">
    <source>
        <dbReference type="SAM" id="MobiDB-lite"/>
    </source>
</evidence>
<evidence type="ECO:0000256" key="2">
    <source>
        <dbReference type="SAM" id="SignalP"/>
    </source>
</evidence>
<keyword evidence="2" id="KW-0732">Signal</keyword>
<feature type="region of interest" description="Disordered" evidence="1">
    <location>
        <begin position="30"/>
        <end position="55"/>
    </location>
</feature>
<feature type="region of interest" description="Disordered" evidence="1">
    <location>
        <begin position="272"/>
        <end position="306"/>
    </location>
</feature>
<protein>
    <submittedName>
        <fullName evidence="4">TGF-beta, propeptide</fullName>
    </submittedName>
</protein>
<feature type="domain" description="TGF-beta propeptide" evidence="3">
    <location>
        <begin position="143"/>
        <end position="377"/>
    </location>
</feature>
<dbReference type="EMBL" id="CABPRJ010001436">
    <property type="protein sequence ID" value="VVC36740.1"/>
    <property type="molecule type" value="Genomic_DNA"/>
</dbReference>
<proteinExistence type="predicted"/>
<dbReference type="Pfam" id="PF00688">
    <property type="entry name" value="TGFb_propeptide"/>
    <property type="match status" value="1"/>
</dbReference>
<reference evidence="4 5" key="1">
    <citation type="submission" date="2019-08" db="EMBL/GenBank/DDBJ databases">
        <authorList>
            <person name="Alioto T."/>
            <person name="Alioto T."/>
            <person name="Gomez Garrido J."/>
        </authorList>
    </citation>
    <scope>NUCLEOTIDE SEQUENCE [LARGE SCALE GENOMIC DNA]</scope>
</reference>
<feature type="chain" id="PRO_5022742518" evidence="2">
    <location>
        <begin position="30"/>
        <end position="560"/>
    </location>
</feature>
<evidence type="ECO:0000313" key="5">
    <source>
        <dbReference type="Proteomes" id="UP000325440"/>
    </source>
</evidence>
<sequence length="560" mass="62134">MARADATSLHSRWLLAAVLVGSLATVSAAARAVDGPKSDRRASTAGPQSSYPVDRGFVDQELSRRLEALTDQELTVLETAMPQPPATNGQPPDDGEDMMMADMPPSTDDAQVTVQPDDQAVIRESTVSVLTVDEYGNTTKPNKKQRLRNIKLQILNYLNRAPSPSPIIKPNPNASSSSSLSSNQNVFQNFYQKLGVVSDSYPFDTFTEKTQSFYPGCSLPKHTNEEAWYSTESMNIMFNITIARPSNENFTVNVTTATLRLFKQFLNCTSLSSNETADGCPEASLEDTTSKRPNINTQSASAEAPATMMEDRQIRVSVYMYTRTLKKRKMRRRLLDSRMVPYYSEKWTEWNIRSAVKIWRQDPSRNFGLSIEIEDEDGNVLPIERFFKSMNCSPGMAQMSTPKPIPGFLVEYGFRIMGGANGTANVSALSPTDALYSNAYRYPMLDLSTIEVPNSEQLKVPNSDAARKSLLQAISGHAMERYSDVPKSMQQKPNGSAHRIRHNSTAAAAANNNNNNNRHKTDGRPTLQLSDVERELQGKIIVVQRNVPMPTSDTEDGDSE</sequence>
<dbReference type="AlphaFoldDB" id="A0A5E4N108"/>
<dbReference type="Gene3D" id="2.60.120.970">
    <property type="match status" value="1"/>
</dbReference>
<feature type="signal peptide" evidence="2">
    <location>
        <begin position="1"/>
        <end position="29"/>
    </location>
</feature>
<feature type="compositionally biased region" description="Polar residues" evidence="1">
    <location>
        <begin position="291"/>
        <end position="301"/>
    </location>
</feature>
<accession>A0A5E4N108</accession>
<keyword evidence="5" id="KW-1185">Reference proteome</keyword>
<evidence type="ECO:0000313" key="4">
    <source>
        <dbReference type="EMBL" id="VVC36740.1"/>
    </source>
</evidence>
<dbReference type="Proteomes" id="UP000325440">
    <property type="component" value="Unassembled WGS sequence"/>
</dbReference>
<dbReference type="InterPro" id="IPR001111">
    <property type="entry name" value="TGF-b_propeptide"/>
</dbReference>